<keyword evidence="1" id="KW-0472">Membrane</keyword>
<comment type="caution">
    <text evidence="2">The sequence shown here is derived from an EMBL/GenBank/DDBJ whole genome shotgun (WGS) entry which is preliminary data.</text>
</comment>
<reference evidence="2" key="1">
    <citation type="journal article" date="2021" name="Proc. Natl. Acad. Sci. U.S.A.">
        <title>Three genomes in the algal genus Volvox reveal the fate of a haploid sex-determining region after a transition to homothallism.</title>
        <authorList>
            <person name="Yamamoto K."/>
            <person name="Hamaji T."/>
            <person name="Kawai-Toyooka H."/>
            <person name="Matsuzaki R."/>
            <person name="Takahashi F."/>
            <person name="Nishimura Y."/>
            <person name="Kawachi M."/>
            <person name="Noguchi H."/>
            <person name="Minakuchi Y."/>
            <person name="Umen J.G."/>
            <person name="Toyoda A."/>
            <person name="Nozaki H."/>
        </authorList>
    </citation>
    <scope>NUCLEOTIDE SEQUENCE</scope>
    <source>
        <strain evidence="2">NIES-3785</strain>
    </source>
</reference>
<evidence type="ECO:0000256" key="1">
    <source>
        <dbReference type="SAM" id="Phobius"/>
    </source>
</evidence>
<feature type="transmembrane region" description="Helical" evidence="1">
    <location>
        <begin position="65"/>
        <end position="87"/>
    </location>
</feature>
<dbReference type="Proteomes" id="UP000722791">
    <property type="component" value="Unassembled WGS sequence"/>
</dbReference>
<keyword evidence="1" id="KW-1133">Transmembrane helix</keyword>
<protein>
    <submittedName>
        <fullName evidence="2">Uncharacterized protein</fullName>
    </submittedName>
</protein>
<proteinExistence type="predicted"/>
<dbReference type="AlphaFoldDB" id="A0A8J4G8F9"/>
<sequence length="412" mass="44679">MFSDYSSLLSQKRRCAYYVPWISLISLLIVLAGTIVWGVGTSNALERTNLMLENLEVDWHAEIGTAQTVASVAIAGCCVLAGGMLAMSTGRSCTEYAVDQKGAPTRGSRYWLVASAVATLVWWLLLVFLMFAFFVCVVWMGVTFAVTGLLYVAFETADDFVQWGIHYQNVTTQILEAQLGPLPDDIDSTSCPSNCLNLVIAEYITGNMVCICSSERLRIAYFHAVDALDATVAVVVGCFLVWVGASFILMNATADFAQSRRERALLLRVQRTLAAGGGAAGGDAFVGDFAAKTMSSSMARIIPEQQLQQQQQQSVEMAAGAGIGLASNAYGMQPPYGADGYTDVDNVPLLKEASRQQSYQERQVYQPQQEYQQPYQNAYAQAYGYLQQQPQQPTVVVATATGSDATPLNGGR</sequence>
<feature type="transmembrane region" description="Helical" evidence="1">
    <location>
        <begin position="21"/>
        <end position="45"/>
    </location>
</feature>
<evidence type="ECO:0000313" key="3">
    <source>
        <dbReference type="Proteomes" id="UP000722791"/>
    </source>
</evidence>
<keyword evidence="1" id="KW-0812">Transmembrane</keyword>
<accession>A0A8J4G8F9</accession>
<organism evidence="2 3">
    <name type="scientific">Volvox reticuliferus</name>
    <dbReference type="NCBI Taxonomy" id="1737510"/>
    <lineage>
        <taxon>Eukaryota</taxon>
        <taxon>Viridiplantae</taxon>
        <taxon>Chlorophyta</taxon>
        <taxon>core chlorophytes</taxon>
        <taxon>Chlorophyceae</taxon>
        <taxon>CS clade</taxon>
        <taxon>Chlamydomonadales</taxon>
        <taxon>Volvocaceae</taxon>
        <taxon>Volvox</taxon>
    </lineage>
</organism>
<gene>
    <name evidence="2" type="ORF">Vretimale_6807</name>
</gene>
<feature type="transmembrane region" description="Helical" evidence="1">
    <location>
        <begin position="108"/>
        <end position="125"/>
    </location>
</feature>
<dbReference type="EMBL" id="BNCQ01000010">
    <property type="protein sequence ID" value="GIM02086.1"/>
    <property type="molecule type" value="Genomic_DNA"/>
</dbReference>
<name>A0A8J4G8F9_9CHLO</name>
<evidence type="ECO:0000313" key="2">
    <source>
        <dbReference type="EMBL" id="GIM02086.1"/>
    </source>
</evidence>
<feature type="transmembrane region" description="Helical" evidence="1">
    <location>
        <begin position="131"/>
        <end position="154"/>
    </location>
</feature>
<feature type="transmembrane region" description="Helical" evidence="1">
    <location>
        <begin position="227"/>
        <end position="250"/>
    </location>
</feature>